<keyword evidence="3" id="KW-1185">Reference proteome</keyword>
<feature type="compositionally biased region" description="Low complexity" evidence="1">
    <location>
        <begin position="382"/>
        <end position="391"/>
    </location>
</feature>
<feature type="compositionally biased region" description="Polar residues" evidence="1">
    <location>
        <begin position="410"/>
        <end position="420"/>
    </location>
</feature>
<feature type="region of interest" description="Disordered" evidence="1">
    <location>
        <begin position="308"/>
        <end position="329"/>
    </location>
</feature>
<gene>
    <name evidence="2" type="ORF">HK100_000541</name>
</gene>
<accession>A0AAD5SZX3</accession>
<evidence type="ECO:0000313" key="2">
    <source>
        <dbReference type="EMBL" id="KAJ3118765.1"/>
    </source>
</evidence>
<comment type="caution">
    <text evidence="2">The sequence shown here is derived from an EMBL/GenBank/DDBJ whole genome shotgun (WGS) entry which is preliminary data.</text>
</comment>
<sequence length="710" mass="77677">MPNRAPLPTILFDASTGAQIGNFTDIENNQTRTANIRSSTKKHKHEQLGALFEYIGIDRNNADKSLALLVEAKKSAVSLQTLLTQAAILLYRRRLIQRKRVFAAALAMPKPDAPFLFLQNEYAAAILPDIEATVSALQFEYTECVAAMEVQLDTFRGVTDRASHYLQLCESVAAELQIVGVFDAAAKKLVTADIMRELIARINSRILFNDTLLSPITVVVLKSWSVLITEFKETRTQQAQMYAATHIMMKSVAPTAFSANFKISKQILNKDDVEETSMDAENSNSPLNLLPPSKDSVAESIDISFNLASPGAGRTPQKSVSMTRATSSNATFKITSKSNDQQIQQTRTQISVNNRSPCNSNEASINSDAGNVGGDVAFDSSSSYVEESSGSNDIRTVTSSKQKRRRSFDKNNNQTAILNSSQRAFNPRKLFKTSTFSGGDNNDFVFNKTDIVSQMHSIHNNRKADYHDNVQNSTDLVASALSPDDSFASSISCVTMTPLHSLHNSNTLPHGSVSEFQGSNMANLMATRIGSTFEPESLSSEYQVLVEETNSHSTSNSILNTTTVSIVTEAPKQDCSSIQMHTQDKVDDFTKKFQQSRITAGDLEQQLQPLLPQLPINKNDVWKTAEVATEANEQQEVLKLDESSAFSMVNLDNTSSDFSTFKDFEGATQFIPGSGGFRNDDATQGQVASEANSTGGTSKAVYGSPDKISR</sequence>
<feature type="region of interest" description="Disordered" evidence="1">
    <location>
        <begin position="382"/>
        <end position="420"/>
    </location>
</feature>
<reference evidence="2" key="1">
    <citation type="submission" date="2020-05" db="EMBL/GenBank/DDBJ databases">
        <title>Phylogenomic resolution of chytrid fungi.</title>
        <authorList>
            <person name="Stajich J.E."/>
            <person name="Amses K."/>
            <person name="Simmons R."/>
            <person name="Seto K."/>
            <person name="Myers J."/>
            <person name="Bonds A."/>
            <person name="Quandt C.A."/>
            <person name="Barry K."/>
            <person name="Liu P."/>
            <person name="Grigoriev I."/>
            <person name="Longcore J.E."/>
            <person name="James T.Y."/>
        </authorList>
    </citation>
    <scope>NUCLEOTIDE SEQUENCE</scope>
    <source>
        <strain evidence="2">JEL0513</strain>
    </source>
</reference>
<feature type="compositionally biased region" description="Polar residues" evidence="1">
    <location>
        <begin position="682"/>
        <end position="697"/>
    </location>
</feature>
<name>A0AAD5SZX3_9FUNG</name>
<evidence type="ECO:0000313" key="3">
    <source>
        <dbReference type="Proteomes" id="UP001211907"/>
    </source>
</evidence>
<organism evidence="2 3">
    <name type="scientific">Physocladia obscura</name>
    <dbReference type="NCBI Taxonomy" id="109957"/>
    <lineage>
        <taxon>Eukaryota</taxon>
        <taxon>Fungi</taxon>
        <taxon>Fungi incertae sedis</taxon>
        <taxon>Chytridiomycota</taxon>
        <taxon>Chytridiomycota incertae sedis</taxon>
        <taxon>Chytridiomycetes</taxon>
        <taxon>Chytridiales</taxon>
        <taxon>Chytriomycetaceae</taxon>
        <taxon>Physocladia</taxon>
    </lineage>
</organism>
<proteinExistence type="predicted"/>
<feature type="region of interest" description="Disordered" evidence="1">
    <location>
        <begin position="353"/>
        <end position="372"/>
    </location>
</feature>
<dbReference type="Proteomes" id="UP001211907">
    <property type="component" value="Unassembled WGS sequence"/>
</dbReference>
<dbReference type="EMBL" id="JADGJH010001109">
    <property type="protein sequence ID" value="KAJ3118765.1"/>
    <property type="molecule type" value="Genomic_DNA"/>
</dbReference>
<evidence type="ECO:0000256" key="1">
    <source>
        <dbReference type="SAM" id="MobiDB-lite"/>
    </source>
</evidence>
<feature type="compositionally biased region" description="Polar residues" evidence="1">
    <location>
        <begin position="316"/>
        <end position="329"/>
    </location>
</feature>
<dbReference type="AlphaFoldDB" id="A0AAD5SZX3"/>
<feature type="region of interest" description="Disordered" evidence="1">
    <location>
        <begin position="672"/>
        <end position="710"/>
    </location>
</feature>
<protein>
    <submittedName>
        <fullName evidence="2">Uncharacterized protein</fullName>
    </submittedName>
</protein>
<feature type="compositionally biased region" description="Polar residues" evidence="1">
    <location>
        <begin position="353"/>
        <end position="369"/>
    </location>
</feature>